<name>A0ACD5H0G5_9CYAN</name>
<dbReference type="Proteomes" id="UP000095472">
    <property type="component" value="Chromosome"/>
</dbReference>
<evidence type="ECO:0000313" key="2">
    <source>
        <dbReference type="Proteomes" id="UP000095472"/>
    </source>
</evidence>
<keyword evidence="2" id="KW-1185">Reference proteome</keyword>
<protein>
    <submittedName>
        <fullName evidence="1">Uncharacterized protein</fullName>
    </submittedName>
</protein>
<organism evidence="1 2">
    <name type="scientific">Desertifilum tharense IPPAS B-1220</name>
    <dbReference type="NCBI Taxonomy" id="1781255"/>
    <lineage>
        <taxon>Bacteria</taxon>
        <taxon>Bacillati</taxon>
        <taxon>Cyanobacteriota</taxon>
        <taxon>Cyanophyceae</taxon>
        <taxon>Desertifilales</taxon>
        <taxon>Desertifilaceae</taxon>
        <taxon>Desertifilum</taxon>
    </lineage>
</organism>
<dbReference type="EMBL" id="CP182909">
    <property type="protein sequence ID" value="XPM66588.1"/>
    <property type="molecule type" value="Genomic_DNA"/>
</dbReference>
<reference evidence="1 2" key="1">
    <citation type="journal article" date="2016" name="Genome Announc.">
        <title>Draft Genome Sequence of the Thermotolerant Cyanobacterium Desertifilum sp. IPPAS B-1220.</title>
        <authorList>
            <person name="Mironov K.S."/>
            <person name="Sinetova M.A."/>
            <person name="Bolatkhan K."/>
            <person name="Zayadan B.K."/>
            <person name="Ustinova V.V."/>
            <person name="Kupriyanova E.V."/>
            <person name="Skrypnik A.N."/>
            <person name="Gogoleva N.E."/>
            <person name="Gogolev Y.V."/>
            <person name="Los D.A."/>
        </authorList>
    </citation>
    <scope>NUCLEOTIDE SEQUENCE [LARGE SCALE GENOMIC DNA]</scope>
    <source>
        <strain evidence="1 2">IPPAS B-1220</strain>
    </source>
</reference>
<accession>A0ACD5H0G5</accession>
<sequence>MGSWHNAARRTSLIGFGGWFGGAFSRGGLTAEQVEGILHLGVDNFVYFLRSRPEPVLVLVVDQFEELFTLSSRQQRQQFLELVLGALQYARDRLKVVITLRADFLSHALELPGLSEAIQKSSIFVPPQLSAEAYREAIVNPAEQVGLEVEPELIDILLRELDNASGDLPLLEFVLEQLWEHRQNAQLTLNAYLNAIGGLQGALERKVPSRL</sequence>
<evidence type="ECO:0000313" key="1">
    <source>
        <dbReference type="EMBL" id="XPM66588.1"/>
    </source>
</evidence>
<gene>
    <name evidence="1" type="ORF">BH720_015675</name>
</gene>
<proteinExistence type="predicted"/>